<proteinExistence type="predicted"/>
<dbReference type="Proteomes" id="UP001187315">
    <property type="component" value="Unassembled WGS sequence"/>
</dbReference>
<evidence type="ECO:0000313" key="2">
    <source>
        <dbReference type="EMBL" id="KAK2839111.1"/>
    </source>
</evidence>
<sequence length="102" mass="11228">MGSPAKSANMSTILARTLVLLPQSQNGRRSVPQVCLSASGSDPQSSDPGIQDKKDYIWRGDPERVMFWSECRSSPSRNESSDVFGNYAGLEMHCIVKRHEVG</sequence>
<protein>
    <submittedName>
        <fullName evidence="2">Uncharacterized protein</fullName>
    </submittedName>
</protein>
<keyword evidence="3" id="KW-1185">Reference proteome</keyword>
<organism evidence="2 3">
    <name type="scientific">Tachysurus vachellii</name>
    <name type="common">Darkbarbel catfish</name>
    <name type="synonym">Pelteobagrus vachellii</name>
    <dbReference type="NCBI Taxonomy" id="175792"/>
    <lineage>
        <taxon>Eukaryota</taxon>
        <taxon>Metazoa</taxon>
        <taxon>Chordata</taxon>
        <taxon>Craniata</taxon>
        <taxon>Vertebrata</taxon>
        <taxon>Euteleostomi</taxon>
        <taxon>Actinopterygii</taxon>
        <taxon>Neopterygii</taxon>
        <taxon>Teleostei</taxon>
        <taxon>Ostariophysi</taxon>
        <taxon>Siluriformes</taxon>
        <taxon>Bagridae</taxon>
        <taxon>Tachysurus</taxon>
    </lineage>
</organism>
<evidence type="ECO:0000256" key="1">
    <source>
        <dbReference type="SAM" id="MobiDB-lite"/>
    </source>
</evidence>
<reference evidence="2" key="1">
    <citation type="submission" date="2023-08" db="EMBL/GenBank/DDBJ databases">
        <title>Pelteobagrus vachellii genome.</title>
        <authorList>
            <person name="Liu H."/>
        </authorList>
    </citation>
    <scope>NUCLEOTIDE SEQUENCE</scope>
    <source>
        <strain evidence="2">PRFRI_2022a</strain>
        <tissue evidence="2">Muscle</tissue>
    </source>
</reference>
<dbReference type="AlphaFoldDB" id="A0AA88MM71"/>
<evidence type="ECO:0000313" key="3">
    <source>
        <dbReference type="Proteomes" id="UP001187315"/>
    </source>
</evidence>
<dbReference type="EMBL" id="JAVHJS010000013">
    <property type="protein sequence ID" value="KAK2839111.1"/>
    <property type="molecule type" value="Genomic_DNA"/>
</dbReference>
<gene>
    <name evidence="2" type="ORF">Q7C36_013925</name>
</gene>
<feature type="compositionally biased region" description="Polar residues" evidence="1">
    <location>
        <begin position="36"/>
        <end position="48"/>
    </location>
</feature>
<feature type="region of interest" description="Disordered" evidence="1">
    <location>
        <begin position="31"/>
        <end position="55"/>
    </location>
</feature>
<accession>A0AA88MM71</accession>
<name>A0AA88MM71_TACVA</name>
<comment type="caution">
    <text evidence="2">The sequence shown here is derived from an EMBL/GenBank/DDBJ whole genome shotgun (WGS) entry which is preliminary data.</text>
</comment>